<keyword evidence="1" id="KW-1133">Transmembrane helix</keyword>
<proteinExistence type="predicted"/>
<sequence length="127" mass="14170">MEIHAFHFLQDNHMIHSLRECASSTPQAPSPQPNEVRPVLSERFPTSMNGFQNQGKPCLLVGRSRIKGNDESRSNTASEKRIYLPAYIGQIVCLIVYVSLDFMYILLLDNKCCMLNLVSLSGSVAGL</sequence>
<dbReference type="EMBL" id="JAQIZT010000008">
    <property type="protein sequence ID" value="KAJ6986407.1"/>
    <property type="molecule type" value="Genomic_DNA"/>
</dbReference>
<protein>
    <submittedName>
        <fullName evidence="2">Uncharacterized protein</fullName>
    </submittedName>
</protein>
<evidence type="ECO:0000313" key="2">
    <source>
        <dbReference type="EMBL" id="KAJ6986407.1"/>
    </source>
</evidence>
<accession>A0AAD6QBW5</accession>
<organism evidence="2 3">
    <name type="scientific">Populus alba x Populus x berolinensis</name>
    <dbReference type="NCBI Taxonomy" id="444605"/>
    <lineage>
        <taxon>Eukaryota</taxon>
        <taxon>Viridiplantae</taxon>
        <taxon>Streptophyta</taxon>
        <taxon>Embryophyta</taxon>
        <taxon>Tracheophyta</taxon>
        <taxon>Spermatophyta</taxon>
        <taxon>Magnoliopsida</taxon>
        <taxon>eudicotyledons</taxon>
        <taxon>Gunneridae</taxon>
        <taxon>Pentapetalae</taxon>
        <taxon>rosids</taxon>
        <taxon>fabids</taxon>
        <taxon>Malpighiales</taxon>
        <taxon>Salicaceae</taxon>
        <taxon>Saliceae</taxon>
        <taxon>Populus</taxon>
    </lineage>
</organism>
<feature type="transmembrane region" description="Helical" evidence="1">
    <location>
        <begin position="82"/>
        <end position="107"/>
    </location>
</feature>
<keyword evidence="1" id="KW-0472">Membrane</keyword>
<dbReference type="Proteomes" id="UP001164929">
    <property type="component" value="Chromosome 8"/>
</dbReference>
<dbReference type="AlphaFoldDB" id="A0AAD6QBW5"/>
<keyword evidence="1" id="KW-0812">Transmembrane</keyword>
<comment type="caution">
    <text evidence="2">The sequence shown here is derived from an EMBL/GenBank/DDBJ whole genome shotgun (WGS) entry which is preliminary data.</text>
</comment>
<evidence type="ECO:0000313" key="3">
    <source>
        <dbReference type="Proteomes" id="UP001164929"/>
    </source>
</evidence>
<evidence type="ECO:0000256" key="1">
    <source>
        <dbReference type="SAM" id="Phobius"/>
    </source>
</evidence>
<name>A0AAD6QBW5_9ROSI</name>
<reference evidence="2" key="1">
    <citation type="journal article" date="2023" name="Mol. Ecol. Resour.">
        <title>Chromosome-level genome assembly of a triploid poplar Populus alba 'Berolinensis'.</title>
        <authorList>
            <person name="Chen S."/>
            <person name="Yu Y."/>
            <person name="Wang X."/>
            <person name="Wang S."/>
            <person name="Zhang T."/>
            <person name="Zhou Y."/>
            <person name="He R."/>
            <person name="Meng N."/>
            <person name="Wang Y."/>
            <person name="Liu W."/>
            <person name="Liu Z."/>
            <person name="Liu J."/>
            <person name="Guo Q."/>
            <person name="Huang H."/>
            <person name="Sederoff R.R."/>
            <person name="Wang G."/>
            <person name="Qu G."/>
            <person name="Chen S."/>
        </authorList>
    </citation>
    <scope>NUCLEOTIDE SEQUENCE</scope>
    <source>
        <strain evidence="2">SC-2020</strain>
    </source>
</reference>
<keyword evidence="3" id="KW-1185">Reference proteome</keyword>
<gene>
    <name evidence="2" type="ORF">NC653_019795</name>
</gene>